<dbReference type="CDD" id="cd18139">
    <property type="entry name" value="HLD_clamp_RarA"/>
    <property type="match status" value="1"/>
</dbReference>
<protein>
    <recommendedName>
        <fullName evidence="5">UBA domain-containing protein</fullName>
    </recommendedName>
</protein>
<dbReference type="Pfam" id="PF00004">
    <property type="entry name" value="AAA"/>
    <property type="match status" value="1"/>
</dbReference>
<name>A0AA88CZL0_FICCA</name>
<dbReference type="InterPro" id="IPR009060">
    <property type="entry name" value="UBA-like_sf"/>
</dbReference>
<dbReference type="Proteomes" id="UP001187192">
    <property type="component" value="Unassembled WGS sequence"/>
</dbReference>
<dbReference type="InterPro" id="IPR003593">
    <property type="entry name" value="AAA+_ATPase"/>
</dbReference>
<feature type="region of interest" description="Disordered" evidence="4">
    <location>
        <begin position="19"/>
        <end position="129"/>
    </location>
</feature>
<feature type="domain" description="UBA" evidence="5">
    <location>
        <begin position="1"/>
        <end position="36"/>
    </location>
</feature>
<dbReference type="Gene3D" id="1.20.272.10">
    <property type="match status" value="1"/>
</dbReference>
<keyword evidence="9" id="KW-1185">Reference proteome</keyword>
<dbReference type="InterPro" id="IPR032423">
    <property type="entry name" value="AAA_assoc_2"/>
</dbReference>
<dbReference type="AlphaFoldDB" id="A0AA88CZL0"/>
<dbReference type="InterPro" id="IPR027417">
    <property type="entry name" value="P-loop_NTPase"/>
</dbReference>
<dbReference type="GO" id="GO:0003677">
    <property type="term" value="F:DNA binding"/>
    <property type="evidence" value="ECO:0007669"/>
    <property type="project" value="InterPro"/>
</dbReference>
<evidence type="ECO:0000256" key="1">
    <source>
        <dbReference type="ARBA" id="ARBA00008959"/>
    </source>
</evidence>
<dbReference type="SUPFAM" id="SSF48019">
    <property type="entry name" value="post-AAA+ oligomerization domain-like"/>
    <property type="match status" value="1"/>
</dbReference>
<dbReference type="GO" id="GO:0017116">
    <property type="term" value="F:single-stranded DNA helicase activity"/>
    <property type="evidence" value="ECO:0007669"/>
    <property type="project" value="TreeGrafter"/>
</dbReference>
<evidence type="ECO:0000313" key="6">
    <source>
        <dbReference type="EMBL" id="GMN21665.1"/>
    </source>
</evidence>
<feature type="compositionally biased region" description="Low complexity" evidence="4">
    <location>
        <begin position="86"/>
        <end position="99"/>
    </location>
</feature>
<dbReference type="InterPro" id="IPR021886">
    <property type="entry name" value="MgsA_C"/>
</dbReference>
<dbReference type="EMBL" id="BTGU01006611">
    <property type="protein sequence ID" value="GMN21665.1"/>
    <property type="molecule type" value="Genomic_DNA"/>
</dbReference>
<reference evidence="8" key="1">
    <citation type="submission" date="2023-07" db="EMBL/GenBank/DDBJ databases">
        <title>draft genome sequence of fig (Ficus carica).</title>
        <authorList>
            <person name="Takahashi T."/>
            <person name="Nishimura K."/>
        </authorList>
    </citation>
    <scope>NUCLEOTIDE SEQUENCE</scope>
</reference>
<dbReference type="Gene3D" id="1.10.8.60">
    <property type="match status" value="1"/>
</dbReference>
<dbReference type="InterPro" id="IPR015940">
    <property type="entry name" value="UBA"/>
</dbReference>
<evidence type="ECO:0000256" key="4">
    <source>
        <dbReference type="SAM" id="MobiDB-lite"/>
    </source>
</evidence>
<dbReference type="GO" id="GO:0008047">
    <property type="term" value="F:enzyme activator activity"/>
    <property type="evidence" value="ECO:0007669"/>
    <property type="project" value="TreeGrafter"/>
</dbReference>
<dbReference type="Pfam" id="PF22562">
    <property type="entry name" value="UBA_7"/>
    <property type="match status" value="1"/>
</dbReference>
<feature type="compositionally biased region" description="Low complexity" evidence="4">
    <location>
        <begin position="52"/>
        <end position="68"/>
    </location>
</feature>
<accession>A0AA88CZL0</accession>
<dbReference type="PANTHER" id="PTHR13779:SF7">
    <property type="entry name" value="ATPASE WRNIP1"/>
    <property type="match status" value="1"/>
</dbReference>
<evidence type="ECO:0000256" key="2">
    <source>
        <dbReference type="ARBA" id="ARBA00022741"/>
    </source>
</evidence>
<evidence type="ECO:0000313" key="8">
    <source>
        <dbReference type="EMBL" id="GMN35862.1"/>
    </source>
</evidence>
<evidence type="ECO:0000313" key="7">
    <source>
        <dbReference type="EMBL" id="GMN35847.1"/>
    </source>
</evidence>
<dbReference type="FunFam" id="3.40.50.300:FF:000137">
    <property type="entry name" value="Replication-associated recombination protein A"/>
    <property type="match status" value="1"/>
</dbReference>
<evidence type="ECO:0000259" key="5">
    <source>
        <dbReference type="PROSITE" id="PS50030"/>
    </source>
</evidence>
<dbReference type="EMBL" id="BTGU01002242">
    <property type="protein sequence ID" value="GMN35847.1"/>
    <property type="molecule type" value="Genomic_DNA"/>
</dbReference>
<dbReference type="GO" id="GO:0005634">
    <property type="term" value="C:nucleus"/>
    <property type="evidence" value="ECO:0007669"/>
    <property type="project" value="TreeGrafter"/>
</dbReference>
<dbReference type="EMBL" id="BTGU01002243">
    <property type="protein sequence ID" value="GMN35862.1"/>
    <property type="molecule type" value="Genomic_DNA"/>
</dbReference>
<dbReference type="SUPFAM" id="SSF46934">
    <property type="entry name" value="UBA-like"/>
    <property type="match status" value="1"/>
</dbReference>
<dbReference type="InterPro" id="IPR008921">
    <property type="entry name" value="DNA_pol3_clamp-load_cplx_C"/>
</dbReference>
<organism evidence="8 9">
    <name type="scientific">Ficus carica</name>
    <name type="common">Common fig</name>
    <dbReference type="NCBI Taxonomy" id="3494"/>
    <lineage>
        <taxon>Eukaryota</taxon>
        <taxon>Viridiplantae</taxon>
        <taxon>Streptophyta</taxon>
        <taxon>Embryophyta</taxon>
        <taxon>Tracheophyta</taxon>
        <taxon>Spermatophyta</taxon>
        <taxon>Magnoliopsida</taxon>
        <taxon>eudicotyledons</taxon>
        <taxon>Gunneridae</taxon>
        <taxon>Pentapetalae</taxon>
        <taxon>rosids</taxon>
        <taxon>fabids</taxon>
        <taxon>Rosales</taxon>
        <taxon>Moraceae</taxon>
        <taxon>Ficeae</taxon>
        <taxon>Ficus</taxon>
    </lineage>
</organism>
<dbReference type="InterPro" id="IPR003959">
    <property type="entry name" value="ATPase_AAA_core"/>
</dbReference>
<dbReference type="Pfam" id="PF16193">
    <property type="entry name" value="AAA_assoc_2"/>
    <property type="match status" value="1"/>
</dbReference>
<comment type="caution">
    <text evidence="8">The sequence shown here is derived from an EMBL/GenBank/DDBJ whole genome shotgun (WGS) entry which is preliminary data.</text>
</comment>
<comment type="similarity">
    <text evidence="1">Belongs to the AAA ATPase family. RarA/MGS1/WRNIP1 subfamily.</text>
</comment>
<evidence type="ECO:0000313" key="9">
    <source>
        <dbReference type="Proteomes" id="UP001187192"/>
    </source>
</evidence>
<proteinExistence type="inferred from homology"/>
<dbReference type="GO" id="GO:0005524">
    <property type="term" value="F:ATP binding"/>
    <property type="evidence" value="ECO:0007669"/>
    <property type="project" value="UniProtKB-KW"/>
</dbReference>
<dbReference type="GO" id="GO:0016887">
    <property type="term" value="F:ATP hydrolysis activity"/>
    <property type="evidence" value="ECO:0007669"/>
    <property type="project" value="InterPro"/>
</dbReference>
<dbReference type="Gramene" id="FCD_00026135-RA">
    <property type="protein sequence ID" value="FCD_00026135-RA:cds"/>
    <property type="gene ID" value="FCD_00026135"/>
</dbReference>
<dbReference type="FunFam" id="1.10.8.60:FF:000195">
    <property type="entry name" value="AAA-type ATPase family protein"/>
    <property type="match status" value="1"/>
</dbReference>
<dbReference type="Gene3D" id="3.40.50.300">
    <property type="entry name" value="P-loop containing nucleotide triphosphate hydrolases"/>
    <property type="match status" value="1"/>
</dbReference>
<dbReference type="GO" id="GO:0000731">
    <property type="term" value="P:DNA synthesis involved in DNA repair"/>
    <property type="evidence" value="ECO:0007669"/>
    <property type="project" value="TreeGrafter"/>
</dbReference>
<dbReference type="Gene3D" id="1.10.8.10">
    <property type="entry name" value="DNA helicase RuvA subunit, C-terminal domain"/>
    <property type="match status" value="1"/>
</dbReference>
<keyword evidence="2" id="KW-0547">Nucleotide-binding</keyword>
<gene>
    <name evidence="7" type="ORF">TIFTF001_042297</name>
    <name evidence="8" type="ORF">TIFTF001_042303</name>
    <name evidence="6" type="ORF">TIFTF001_048914</name>
</gene>
<dbReference type="CDD" id="cd00009">
    <property type="entry name" value="AAA"/>
    <property type="match status" value="1"/>
</dbReference>
<dbReference type="PANTHER" id="PTHR13779">
    <property type="entry name" value="WERNER HELICASE-INTERACTING PROTEIN 1 FAMILY MEMBER"/>
    <property type="match status" value="1"/>
</dbReference>
<sequence length="422" mass="45093">MQQLLSMGFSDKLEAQALSVTGGESPTKAVEWILNQPPSNDTEQDVVPTPAPSSAPSKPSPNSSSQPSLHRFFTFPSKRPQNDFVSSPPAAAAADSPSPSLTPPQNDVVSNSKKRPKLPPPPLSERMRPLTLDDVVGQDHLLAAKSSLLRSAVDRGRLPSLVLWGPPGTGKTSIARGLLGSLSLSVSSGPFRFVSLSAVTSGVKDVRDAVDEARREKARAKTTTLLFVDEVHRFNKSQLDSFLPIIEDGSVVFVGATTENPSFHLTTPLLSRCRVLVLKPLQPHHLASLLARAVDNSLNGLHVSVGAPVRVEEDAIGFISANCDGDARVALNALETAAVAAAAAARAEDAAVVVTLEDAKEALQCKHLAYDKAGEEHYNLISALHKSMRGGDANAGIYWLARMLEGGEQPLYIARRLIRYHI</sequence>
<dbReference type="PROSITE" id="PS50030">
    <property type="entry name" value="UBA"/>
    <property type="match status" value="1"/>
</dbReference>
<dbReference type="InterPro" id="IPR051314">
    <property type="entry name" value="AAA_ATPase_RarA/MGS1/WRNIP1"/>
</dbReference>
<dbReference type="SMART" id="SM00382">
    <property type="entry name" value="AAA"/>
    <property type="match status" value="1"/>
</dbReference>
<dbReference type="GO" id="GO:0006261">
    <property type="term" value="P:DNA-templated DNA replication"/>
    <property type="evidence" value="ECO:0007669"/>
    <property type="project" value="TreeGrafter"/>
</dbReference>
<dbReference type="Pfam" id="PF12002">
    <property type="entry name" value="MgsA_C"/>
    <property type="match status" value="1"/>
</dbReference>
<keyword evidence="3" id="KW-0067">ATP-binding</keyword>
<evidence type="ECO:0000256" key="3">
    <source>
        <dbReference type="ARBA" id="ARBA00022840"/>
    </source>
</evidence>
<dbReference type="SUPFAM" id="SSF52540">
    <property type="entry name" value="P-loop containing nucleoside triphosphate hydrolases"/>
    <property type="match status" value="1"/>
</dbReference>